<dbReference type="InterPro" id="IPR036397">
    <property type="entry name" value="RNaseH_sf"/>
</dbReference>
<dbReference type="Gene3D" id="3.30.420.10">
    <property type="entry name" value="Ribonuclease H-like superfamily/Ribonuclease H"/>
    <property type="match status" value="1"/>
</dbReference>
<evidence type="ECO:0000313" key="2">
    <source>
        <dbReference type="EMBL" id="KAF2325277.1"/>
    </source>
</evidence>
<sequence>METKIGRDKVERIKRAVGYDGSFVVNPVGLRGGLALFWKYADLVRLLSYSRNHIDVEVLVDGFPQHRFTGFMDFLKVIDVENLGSFFRVCILSLIFPGVLLDAYVETLVATNSDHSPLFLCLNTTLVVYHKKRFCFENSWSFEEECRGVIEEGWQKQVLIPNDVRIQHVCARLKDWGDKQRDRFKHSPNTNAHDREEICSILSVAETDSHGSYLGLPIVVGRNKTDVFNFVVDKYPPVEGFIECNIDGANGPNQSAIAWLCRDSSGGFMSCHARPRQVIFEPLICEAIGVREVLSWLKENHTSHAYVETDSQLVVQAMNNVIVVLVVGQRIKRLMC</sequence>
<feature type="domain" description="RNase H type-1" evidence="1">
    <location>
        <begin position="245"/>
        <end position="320"/>
    </location>
</feature>
<accession>A0A6A6NJ60</accession>
<name>A0A6A6NJ60_HEVBR</name>
<dbReference type="InterPro" id="IPR002156">
    <property type="entry name" value="RNaseH_domain"/>
</dbReference>
<comment type="caution">
    <text evidence="2">The sequence shown here is derived from an EMBL/GenBank/DDBJ whole genome shotgun (WGS) entry which is preliminary data.</text>
</comment>
<dbReference type="GO" id="GO:0004523">
    <property type="term" value="F:RNA-DNA hybrid ribonuclease activity"/>
    <property type="evidence" value="ECO:0007669"/>
    <property type="project" value="InterPro"/>
</dbReference>
<dbReference type="InterPro" id="IPR052929">
    <property type="entry name" value="RNase_H-like_EbsB-rel"/>
</dbReference>
<protein>
    <recommendedName>
        <fullName evidence="1">RNase H type-1 domain-containing protein</fullName>
    </recommendedName>
</protein>
<dbReference type="Proteomes" id="UP000467840">
    <property type="component" value="Chromosome 5"/>
</dbReference>
<dbReference type="CDD" id="cd06222">
    <property type="entry name" value="RNase_H_like"/>
    <property type="match status" value="1"/>
</dbReference>
<dbReference type="PANTHER" id="PTHR47074:SF11">
    <property type="entry name" value="REVERSE TRANSCRIPTASE-LIKE PROTEIN"/>
    <property type="match status" value="1"/>
</dbReference>
<evidence type="ECO:0000259" key="1">
    <source>
        <dbReference type="Pfam" id="PF13456"/>
    </source>
</evidence>
<reference evidence="2 3" key="1">
    <citation type="journal article" date="2020" name="Mol. Plant">
        <title>The Chromosome-Based Rubber Tree Genome Provides New Insights into Spurge Genome Evolution and Rubber Biosynthesis.</title>
        <authorList>
            <person name="Liu J."/>
            <person name="Shi C."/>
            <person name="Shi C.C."/>
            <person name="Li W."/>
            <person name="Zhang Q.J."/>
            <person name="Zhang Y."/>
            <person name="Li K."/>
            <person name="Lu H.F."/>
            <person name="Shi C."/>
            <person name="Zhu S.T."/>
            <person name="Xiao Z.Y."/>
            <person name="Nan H."/>
            <person name="Yue Y."/>
            <person name="Zhu X.G."/>
            <person name="Wu Y."/>
            <person name="Hong X.N."/>
            <person name="Fan G.Y."/>
            <person name="Tong Y."/>
            <person name="Zhang D."/>
            <person name="Mao C.L."/>
            <person name="Liu Y.L."/>
            <person name="Hao S.J."/>
            <person name="Liu W.Q."/>
            <person name="Lv M.Q."/>
            <person name="Zhang H.B."/>
            <person name="Liu Y."/>
            <person name="Hu-Tang G.R."/>
            <person name="Wang J.P."/>
            <person name="Wang J.H."/>
            <person name="Sun Y.H."/>
            <person name="Ni S.B."/>
            <person name="Chen W.B."/>
            <person name="Zhang X.C."/>
            <person name="Jiao Y.N."/>
            <person name="Eichler E.E."/>
            <person name="Li G.H."/>
            <person name="Liu X."/>
            <person name="Gao L.Z."/>
        </authorList>
    </citation>
    <scope>NUCLEOTIDE SEQUENCE [LARGE SCALE GENOMIC DNA]</scope>
    <source>
        <strain evidence="3">cv. GT1</strain>
        <tissue evidence="2">Leaf</tissue>
    </source>
</reference>
<dbReference type="AlphaFoldDB" id="A0A6A6NJ60"/>
<dbReference type="EMBL" id="JAAGAX010000001">
    <property type="protein sequence ID" value="KAF2325277.1"/>
    <property type="molecule type" value="Genomic_DNA"/>
</dbReference>
<dbReference type="InterPro" id="IPR044730">
    <property type="entry name" value="RNase_H-like_dom_plant"/>
</dbReference>
<dbReference type="PANTHER" id="PTHR47074">
    <property type="entry name" value="BNAC02G40300D PROTEIN"/>
    <property type="match status" value="1"/>
</dbReference>
<dbReference type="Pfam" id="PF13456">
    <property type="entry name" value="RVT_3"/>
    <property type="match status" value="1"/>
</dbReference>
<gene>
    <name evidence="2" type="ORF">GH714_026050</name>
</gene>
<proteinExistence type="predicted"/>
<organism evidence="2 3">
    <name type="scientific">Hevea brasiliensis</name>
    <name type="common">Para rubber tree</name>
    <name type="synonym">Siphonia brasiliensis</name>
    <dbReference type="NCBI Taxonomy" id="3981"/>
    <lineage>
        <taxon>Eukaryota</taxon>
        <taxon>Viridiplantae</taxon>
        <taxon>Streptophyta</taxon>
        <taxon>Embryophyta</taxon>
        <taxon>Tracheophyta</taxon>
        <taxon>Spermatophyta</taxon>
        <taxon>Magnoliopsida</taxon>
        <taxon>eudicotyledons</taxon>
        <taxon>Gunneridae</taxon>
        <taxon>Pentapetalae</taxon>
        <taxon>rosids</taxon>
        <taxon>fabids</taxon>
        <taxon>Malpighiales</taxon>
        <taxon>Euphorbiaceae</taxon>
        <taxon>Crotonoideae</taxon>
        <taxon>Micrandreae</taxon>
        <taxon>Hevea</taxon>
    </lineage>
</organism>
<keyword evidence="3" id="KW-1185">Reference proteome</keyword>
<dbReference type="GO" id="GO:0003676">
    <property type="term" value="F:nucleic acid binding"/>
    <property type="evidence" value="ECO:0007669"/>
    <property type="project" value="InterPro"/>
</dbReference>
<evidence type="ECO:0000313" key="3">
    <source>
        <dbReference type="Proteomes" id="UP000467840"/>
    </source>
</evidence>